<name>A0A246J134_9BURK</name>
<dbReference type="SUPFAM" id="SSF161098">
    <property type="entry name" value="MetI-like"/>
    <property type="match status" value="1"/>
</dbReference>
<evidence type="ECO:0000256" key="5">
    <source>
        <dbReference type="ARBA" id="ARBA00022989"/>
    </source>
</evidence>
<dbReference type="RefSeq" id="WP_088386834.1">
    <property type="nucleotide sequence ID" value="NZ_NIOF01000011.1"/>
</dbReference>
<dbReference type="InterPro" id="IPR035906">
    <property type="entry name" value="MetI-like_sf"/>
</dbReference>
<organism evidence="9 10">
    <name type="scientific">Roseateles aquatilis</name>
    <dbReference type="NCBI Taxonomy" id="431061"/>
    <lineage>
        <taxon>Bacteria</taxon>
        <taxon>Pseudomonadati</taxon>
        <taxon>Pseudomonadota</taxon>
        <taxon>Betaproteobacteria</taxon>
        <taxon>Burkholderiales</taxon>
        <taxon>Sphaerotilaceae</taxon>
        <taxon>Roseateles</taxon>
    </lineage>
</organism>
<accession>A0A246J134</accession>
<dbReference type="InterPro" id="IPR000515">
    <property type="entry name" value="MetI-like"/>
</dbReference>
<feature type="transmembrane region" description="Helical" evidence="7">
    <location>
        <begin position="179"/>
        <end position="201"/>
    </location>
</feature>
<dbReference type="GO" id="GO:0055085">
    <property type="term" value="P:transmembrane transport"/>
    <property type="evidence" value="ECO:0007669"/>
    <property type="project" value="InterPro"/>
</dbReference>
<dbReference type="PANTHER" id="PTHR43386">
    <property type="entry name" value="OLIGOPEPTIDE TRANSPORT SYSTEM PERMEASE PROTEIN APPC"/>
    <property type="match status" value="1"/>
</dbReference>
<dbReference type="OrthoDB" id="9783218at2"/>
<keyword evidence="6 7" id="KW-0472">Membrane</keyword>
<evidence type="ECO:0000256" key="4">
    <source>
        <dbReference type="ARBA" id="ARBA00022692"/>
    </source>
</evidence>
<evidence type="ECO:0000256" key="6">
    <source>
        <dbReference type="ARBA" id="ARBA00023136"/>
    </source>
</evidence>
<feature type="transmembrane region" description="Helical" evidence="7">
    <location>
        <begin position="69"/>
        <end position="93"/>
    </location>
</feature>
<comment type="subcellular location">
    <subcellularLocation>
        <location evidence="1 7">Cell membrane</location>
        <topology evidence="1 7">Multi-pass membrane protein</topology>
    </subcellularLocation>
</comment>
<keyword evidence="3" id="KW-1003">Cell membrane</keyword>
<dbReference type="AlphaFoldDB" id="A0A246J134"/>
<keyword evidence="10" id="KW-1185">Reference proteome</keyword>
<dbReference type="EMBL" id="NIOF01000011">
    <property type="protein sequence ID" value="OWQ86286.1"/>
    <property type="molecule type" value="Genomic_DNA"/>
</dbReference>
<dbReference type="PROSITE" id="PS50928">
    <property type="entry name" value="ABC_TM1"/>
    <property type="match status" value="1"/>
</dbReference>
<protein>
    <submittedName>
        <fullName evidence="9">Peptide ABC transporter permease</fullName>
    </submittedName>
</protein>
<feature type="transmembrane region" description="Helical" evidence="7">
    <location>
        <begin position="105"/>
        <end position="125"/>
    </location>
</feature>
<evidence type="ECO:0000313" key="10">
    <source>
        <dbReference type="Proteomes" id="UP000197468"/>
    </source>
</evidence>
<feature type="transmembrane region" description="Helical" evidence="7">
    <location>
        <begin position="236"/>
        <end position="255"/>
    </location>
</feature>
<dbReference type="Pfam" id="PF00528">
    <property type="entry name" value="BPD_transp_1"/>
    <property type="match status" value="1"/>
</dbReference>
<proteinExistence type="inferred from homology"/>
<evidence type="ECO:0000256" key="7">
    <source>
        <dbReference type="RuleBase" id="RU363032"/>
    </source>
</evidence>
<evidence type="ECO:0000256" key="3">
    <source>
        <dbReference type="ARBA" id="ARBA00022475"/>
    </source>
</evidence>
<dbReference type="InterPro" id="IPR050366">
    <property type="entry name" value="BP-dependent_transpt_permease"/>
</dbReference>
<evidence type="ECO:0000256" key="2">
    <source>
        <dbReference type="ARBA" id="ARBA00022448"/>
    </source>
</evidence>
<gene>
    <name evidence="9" type="ORF">CDN99_20865</name>
</gene>
<dbReference type="Gene3D" id="1.10.3720.10">
    <property type="entry name" value="MetI-like"/>
    <property type="match status" value="1"/>
</dbReference>
<keyword evidence="4 7" id="KW-0812">Transmembrane</keyword>
<keyword evidence="2 7" id="KW-0813">Transport</keyword>
<reference evidence="9 10" key="1">
    <citation type="journal article" date="2008" name="Int. J. Syst. Evol. Microbiol.">
        <title>Description of Roseateles aquatilis sp. nov. and Roseateles terrae sp. nov., in the class Betaproteobacteria, and emended description of the genus Roseateles.</title>
        <authorList>
            <person name="Gomila M."/>
            <person name="Bowien B."/>
            <person name="Falsen E."/>
            <person name="Moore E.R."/>
            <person name="Lalucat J."/>
        </authorList>
    </citation>
    <scope>NUCLEOTIDE SEQUENCE [LARGE SCALE GENOMIC DNA]</scope>
    <source>
        <strain evidence="9 10">CCUG 48205</strain>
    </source>
</reference>
<keyword evidence="5 7" id="KW-1133">Transmembrane helix</keyword>
<dbReference type="CDD" id="cd06261">
    <property type="entry name" value="TM_PBP2"/>
    <property type="match status" value="1"/>
</dbReference>
<feature type="domain" description="ABC transmembrane type-1" evidence="8">
    <location>
        <begin position="66"/>
        <end position="255"/>
    </location>
</feature>
<sequence>MKRAAFVLGAALTVLLLLVALLSLAWTPWPPEQIDMARRLAPASGAHWLGCDQLGRDVLSRLMAGARSAWLVGVVAVGLGLIGGTALGLLAAARRGWVEALILRGADLGYAFPALLLAILLAAALGPGMTIAMVAIGLHAVPSFARLVNGSAKSWWTRDFVLAARVAGRGKVAITLRHVLPQLLPLLIVQGTTSFALAILAEAGLSYLGLGTQPPQASWGRLLAEAQTLMFEAPQLAIAPGVAITLAVLGLNLLGDGLRDRLDPKEQPR</sequence>
<dbReference type="Proteomes" id="UP000197468">
    <property type="component" value="Unassembled WGS sequence"/>
</dbReference>
<dbReference type="PANTHER" id="PTHR43386:SF25">
    <property type="entry name" value="PEPTIDE ABC TRANSPORTER PERMEASE PROTEIN"/>
    <property type="match status" value="1"/>
</dbReference>
<evidence type="ECO:0000256" key="1">
    <source>
        <dbReference type="ARBA" id="ARBA00004651"/>
    </source>
</evidence>
<comment type="caution">
    <text evidence="9">The sequence shown here is derived from an EMBL/GenBank/DDBJ whole genome shotgun (WGS) entry which is preliminary data.</text>
</comment>
<feature type="transmembrane region" description="Helical" evidence="7">
    <location>
        <begin position="131"/>
        <end position="148"/>
    </location>
</feature>
<evidence type="ECO:0000313" key="9">
    <source>
        <dbReference type="EMBL" id="OWQ86286.1"/>
    </source>
</evidence>
<comment type="similarity">
    <text evidence="7">Belongs to the binding-protein-dependent transport system permease family.</text>
</comment>
<evidence type="ECO:0000259" key="8">
    <source>
        <dbReference type="PROSITE" id="PS50928"/>
    </source>
</evidence>
<dbReference type="GO" id="GO:0005886">
    <property type="term" value="C:plasma membrane"/>
    <property type="evidence" value="ECO:0007669"/>
    <property type="project" value="UniProtKB-SubCell"/>
</dbReference>